<dbReference type="GO" id="GO:0009916">
    <property type="term" value="F:alternative oxidase activity"/>
    <property type="evidence" value="ECO:0007669"/>
    <property type="project" value="InterPro"/>
</dbReference>
<evidence type="ECO:0000256" key="12">
    <source>
        <dbReference type="ARBA" id="ARBA00023136"/>
    </source>
</evidence>
<dbReference type="GO" id="GO:0005739">
    <property type="term" value="C:mitochondrion"/>
    <property type="evidence" value="ECO:0007669"/>
    <property type="project" value="TreeGrafter"/>
</dbReference>
<dbReference type="AlphaFoldDB" id="A0A0D3JFY0"/>
<evidence type="ECO:0000256" key="8">
    <source>
        <dbReference type="ARBA" id="ARBA00022982"/>
    </source>
</evidence>
<evidence type="ECO:0000256" key="3">
    <source>
        <dbReference type="ARBA" id="ARBA00008388"/>
    </source>
</evidence>
<evidence type="ECO:0008006" key="15">
    <source>
        <dbReference type="Google" id="ProtNLM"/>
    </source>
</evidence>
<dbReference type="RefSeq" id="XP_005774844.1">
    <property type="nucleotide sequence ID" value="XM_005774787.1"/>
</dbReference>
<proteinExistence type="inferred from homology"/>
<dbReference type="GO" id="GO:0046872">
    <property type="term" value="F:metal ion binding"/>
    <property type="evidence" value="ECO:0007669"/>
    <property type="project" value="UniProtKB-KW"/>
</dbReference>
<dbReference type="STRING" id="2903.R1E6N3"/>
<dbReference type="eggNOG" id="ENOG502QSB5">
    <property type="taxonomic scope" value="Eukaryota"/>
</dbReference>
<keyword evidence="9" id="KW-1133">Transmembrane helix</keyword>
<evidence type="ECO:0000256" key="4">
    <source>
        <dbReference type="ARBA" id="ARBA00022448"/>
    </source>
</evidence>
<evidence type="ECO:0000256" key="5">
    <source>
        <dbReference type="ARBA" id="ARBA00022660"/>
    </source>
</evidence>
<keyword evidence="11" id="KW-0408">Iron</keyword>
<comment type="cofactor">
    <cofactor evidence="1">
        <name>Fe cation</name>
        <dbReference type="ChEBI" id="CHEBI:24875"/>
    </cofactor>
</comment>
<reference evidence="14" key="1">
    <citation type="journal article" date="2013" name="Nature">
        <title>Pan genome of the phytoplankton Emiliania underpins its global distribution.</title>
        <authorList>
            <person name="Read B.A."/>
            <person name="Kegel J."/>
            <person name="Klute M.J."/>
            <person name="Kuo A."/>
            <person name="Lefebvre S.C."/>
            <person name="Maumus F."/>
            <person name="Mayer C."/>
            <person name="Miller J."/>
            <person name="Monier A."/>
            <person name="Salamov A."/>
            <person name="Young J."/>
            <person name="Aguilar M."/>
            <person name="Claverie J.M."/>
            <person name="Frickenhaus S."/>
            <person name="Gonzalez K."/>
            <person name="Herman E.K."/>
            <person name="Lin Y.C."/>
            <person name="Napier J."/>
            <person name="Ogata H."/>
            <person name="Sarno A.F."/>
            <person name="Shmutz J."/>
            <person name="Schroeder D."/>
            <person name="de Vargas C."/>
            <person name="Verret F."/>
            <person name="von Dassow P."/>
            <person name="Valentin K."/>
            <person name="Van de Peer Y."/>
            <person name="Wheeler G."/>
            <person name="Dacks J.B."/>
            <person name="Delwiche C.F."/>
            <person name="Dyhrman S.T."/>
            <person name="Glockner G."/>
            <person name="John U."/>
            <person name="Richards T."/>
            <person name="Worden A.Z."/>
            <person name="Zhang X."/>
            <person name="Grigoriev I.V."/>
            <person name="Allen A.E."/>
            <person name="Bidle K."/>
            <person name="Borodovsky M."/>
            <person name="Bowler C."/>
            <person name="Brownlee C."/>
            <person name="Cock J.M."/>
            <person name="Elias M."/>
            <person name="Gladyshev V.N."/>
            <person name="Groth M."/>
            <person name="Guda C."/>
            <person name="Hadaegh A."/>
            <person name="Iglesias-Rodriguez M.D."/>
            <person name="Jenkins J."/>
            <person name="Jones B.M."/>
            <person name="Lawson T."/>
            <person name="Leese F."/>
            <person name="Lindquist E."/>
            <person name="Lobanov A."/>
            <person name="Lomsadze A."/>
            <person name="Malik S.B."/>
            <person name="Marsh M.E."/>
            <person name="Mackinder L."/>
            <person name="Mock T."/>
            <person name="Mueller-Roeber B."/>
            <person name="Pagarete A."/>
            <person name="Parker M."/>
            <person name="Probert I."/>
            <person name="Quesneville H."/>
            <person name="Raines C."/>
            <person name="Rensing S.A."/>
            <person name="Riano-Pachon D.M."/>
            <person name="Richier S."/>
            <person name="Rokitta S."/>
            <person name="Shiraiwa Y."/>
            <person name="Soanes D.M."/>
            <person name="van der Giezen M."/>
            <person name="Wahlund T.M."/>
            <person name="Williams B."/>
            <person name="Wilson W."/>
            <person name="Wolfe G."/>
            <person name="Wurch L.L."/>
        </authorList>
    </citation>
    <scope>NUCLEOTIDE SEQUENCE</scope>
</reference>
<keyword evidence="6" id="KW-0812">Transmembrane</keyword>
<keyword evidence="4" id="KW-0813">Transport</keyword>
<comment type="similarity">
    <text evidence="3">Belongs to the alternative oxidase family.</text>
</comment>
<accession>A0A0D3JFY0</accession>
<keyword evidence="7" id="KW-0479">Metal-binding</keyword>
<dbReference type="InterPro" id="IPR038659">
    <property type="entry name" value="AOX_sf"/>
</dbReference>
<dbReference type="Gene3D" id="1.20.1260.140">
    <property type="entry name" value="Alternative oxidase"/>
    <property type="match status" value="1"/>
</dbReference>
<reference evidence="13" key="2">
    <citation type="submission" date="2024-10" db="UniProtKB">
        <authorList>
            <consortium name="EnsemblProtists"/>
        </authorList>
    </citation>
    <scope>IDENTIFICATION</scope>
</reference>
<dbReference type="PANTHER" id="PTHR31803">
    <property type="entry name" value="ALTERNATIVE OXIDASE"/>
    <property type="match status" value="1"/>
</dbReference>
<evidence type="ECO:0000313" key="13">
    <source>
        <dbReference type="EnsemblProtists" id="EOD22415"/>
    </source>
</evidence>
<dbReference type="GO" id="GO:0010230">
    <property type="term" value="P:alternative respiration"/>
    <property type="evidence" value="ECO:0007669"/>
    <property type="project" value="TreeGrafter"/>
</dbReference>
<dbReference type="EnsemblProtists" id="EOD22415">
    <property type="protein sequence ID" value="EOD22415"/>
    <property type="gene ID" value="EMIHUDRAFT_444285"/>
</dbReference>
<evidence type="ECO:0000256" key="1">
    <source>
        <dbReference type="ARBA" id="ARBA00001962"/>
    </source>
</evidence>
<dbReference type="GeneID" id="17267978"/>
<evidence type="ECO:0000256" key="7">
    <source>
        <dbReference type="ARBA" id="ARBA00022723"/>
    </source>
</evidence>
<sequence length="343" mass="39114">MHRSSLVLRSSRKLLSPSLPPPHLLPSTLRLPLSTGALRSLSTQHFKASNTVHPLLPQKQYLAMEREMADKTGRQQNHIWSKDELDSALATFSDKHVPETLSDKVMHGFMYYGLYHPFNFITGYTHHDPSPSSLVWRLIVLESFAGVPGFVAAGMRHFHSLRALERDYGWIHTLLEEAENERMHLLTCLSMFQAGPVTRLMCIGAQFSMTPFLMMIYVVNPKAMHRFVGYLEQTACETYHNVISHLETPGTRLHAEWSGLPAPEIAKGYWKLPDDATWLDTLRCIYADESHHRDVNHTFASMASDDPNPFVHMHKEDAARAWKLEQAQRLLREHRHGSSASST</sequence>
<evidence type="ECO:0000256" key="9">
    <source>
        <dbReference type="ARBA" id="ARBA00022989"/>
    </source>
</evidence>
<keyword evidence="5" id="KW-0679">Respiratory chain</keyword>
<evidence type="ECO:0000256" key="2">
    <source>
        <dbReference type="ARBA" id="ARBA00004370"/>
    </source>
</evidence>
<evidence type="ECO:0000256" key="10">
    <source>
        <dbReference type="ARBA" id="ARBA00023002"/>
    </source>
</evidence>
<dbReference type="InterPro" id="IPR002680">
    <property type="entry name" value="AOX"/>
</dbReference>
<evidence type="ECO:0000313" key="14">
    <source>
        <dbReference type="Proteomes" id="UP000013827"/>
    </source>
</evidence>
<keyword evidence="8" id="KW-0249">Electron transport</keyword>
<protein>
    <recommendedName>
        <fullName evidence="15">Alternative oxidase</fullName>
    </recommendedName>
</protein>
<dbReference type="Proteomes" id="UP000013827">
    <property type="component" value="Unassembled WGS sequence"/>
</dbReference>
<name>A0A0D3JFY0_EMIH1</name>
<dbReference type="HOGENOM" id="CLU_041974_3_1_1"/>
<evidence type="ECO:0000256" key="11">
    <source>
        <dbReference type="ARBA" id="ARBA00023004"/>
    </source>
</evidence>
<dbReference type="PaxDb" id="2903-EOD22415"/>
<organism evidence="13 14">
    <name type="scientific">Emiliania huxleyi (strain CCMP1516)</name>
    <dbReference type="NCBI Taxonomy" id="280463"/>
    <lineage>
        <taxon>Eukaryota</taxon>
        <taxon>Haptista</taxon>
        <taxon>Haptophyta</taxon>
        <taxon>Prymnesiophyceae</taxon>
        <taxon>Isochrysidales</taxon>
        <taxon>Noelaerhabdaceae</taxon>
        <taxon>Emiliania</taxon>
    </lineage>
</organism>
<keyword evidence="12" id="KW-0472">Membrane</keyword>
<dbReference type="KEGG" id="ehx:EMIHUDRAFT_444285"/>
<evidence type="ECO:0000256" key="6">
    <source>
        <dbReference type="ARBA" id="ARBA00022692"/>
    </source>
</evidence>
<dbReference type="Pfam" id="PF01786">
    <property type="entry name" value="AOX"/>
    <property type="match status" value="1"/>
</dbReference>
<comment type="subcellular location">
    <subcellularLocation>
        <location evidence="2">Membrane</location>
    </subcellularLocation>
</comment>
<dbReference type="PANTHER" id="PTHR31803:SF3">
    <property type="entry name" value="ALTERNATIVE OXIDASE"/>
    <property type="match status" value="1"/>
</dbReference>
<keyword evidence="14" id="KW-1185">Reference proteome</keyword>
<dbReference type="GO" id="GO:0016020">
    <property type="term" value="C:membrane"/>
    <property type="evidence" value="ECO:0007669"/>
    <property type="project" value="UniProtKB-SubCell"/>
</dbReference>
<keyword evidence="10" id="KW-0560">Oxidoreductase</keyword>